<evidence type="ECO:0000313" key="6">
    <source>
        <dbReference type="EMBL" id="TDU90740.1"/>
    </source>
</evidence>
<dbReference type="Proteomes" id="UP000295151">
    <property type="component" value="Unassembled WGS sequence"/>
</dbReference>
<dbReference type="Gene3D" id="1.20.5.1930">
    <property type="match status" value="1"/>
</dbReference>
<evidence type="ECO:0000256" key="2">
    <source>
        <dbReference type="ARBA" id="ARBA00022777"/>
    </source>
</evidence>
<dbReference type="Gene3D" id="3.30.565.10">
    <property type="entry name" value="Histidine kinase-like ATPase, C-terminal domain"/>
    <property type="match status" value="1"/>
</dbReference>
<sequence length="386" mass="41307">MTPDSLQWITRRASWAMLGLHLAVVVLPLVLVTTGGAADHSARQIAFAVPALTVFAILHLRHVRAAARGSRPRGWPWSLIALAALAYLPLNWIGGDWAATGLLLTASAMLLLPGHWRFSVGFAVPFAIGTAWNILLAFGYLGADQGDPSGSNDNEVVVAVYWVGIQCVFIFALYGVVRLVVLVNELYETRSELAQSAVDRERIRLSRDLHDLLGQSLSAISLKGDLAIRLLPIDPAGARTEIVSLTEVARTALRDVRAITRDEHQVTLRDEIAAAAALLAAAGVDARIEDGGYELPSPVERVLAWAVREGTTNLLRHSDASYCVIKLTLVDGQVSLEMVNDGVRSAVSADGSGIAGLHERAAALGGHVSTQTAGNTFRLSVSLEVR</sequence>
<feature type="domain" description="Signal transduction histidine kinase subgroup 3 dimerisation and phosphoacceptor" evidence="5">
    <location>
        <begin position="201"/>
        <end position="262"/>
    </location>
</feature>
<keyword evidence="1" id="KW-0808">Transferase</keyword>
<gene>
    <name evidence="6" type="ORF">EV138_4335</name>
</gene>
<keyword evidence="3" id="KW-0902">Two-component regulatory system</keyword>
<keyword evidence="7" id="KW-1185">Reference proteome</keyword>
<dbReference type="AlphaFoldDB" id="A0A4R7TEX8"/>
<keyword evidence="4" id="KW-0812">Transmembrane</keyword>
<proteinExistence type="predicted"/>
<protein>
    <submittedName>
        <fullName evidence="6">Two-component system sensor histidine kinase DesK</fullName>
    </submittedName>
</protein>
<reference evidence="6 7" key="1">
    <citation type="submission" date="2019-03" db="EMBL/GenBank/DDBJ databases">
        <title>Genomic Encyclopedia of Type Strains, Phase III (KMG-III): the genomes of soil and plant-associated and newly described type strains.</title>
        <authorList>
            <person name="Whitman W."/>
        </authorList>
    </citation>
    <scope>NUCLEOTIDE SEQUENCE [LARGE SCALE GENOMIC DNA]</scope>
    <source>
        <strain evidence="6 7">VKM Ac-2575</strain>
    </source>
</reference>
<feature type="transmembrane region" description="Helical" evidence="4">
    <location>
        <begin position="44"/>
        <end position="62"/>
    </location>
</feature>
<dbReference type="OrthoDB" id="5241784at2"/>
<keyword evidence="4" id="KW-0472">Membrane</keyword>
<name>A0A4R7TEX8_9ACTN</name>
<dbReference type="GO" id="GO:0000155">
    <property type="term" value="F:phosphorelay sensor kinase activity"/>
    <property type="evidence" value="ECO:0007669"/>
    <property type="project" value="InterPro"/>
</dbReference>
<evidence type="ECO:0000256" key="4">
    <source>
        <dbReference type="SAM" id="Phobius"/>
    </source>
</evidence>
<dbReference type="InterPro" id="IPR036890">
    <property type="entry name" value="HATPase_C_sf"/>
</dbReference>
<dbReference type="PANTHER" id="PTHR24421:SF63">
    <property type="entry name" value="SENSOR HISTIDINE KINASE DESK"/>
    <property type="match status" value="1"/>
</dbReference>
<evidence type="ECO:0000256" key="1">
    <source>
        <dbReference type="ARBA" id="ARBA00022679"/>
    </source>
</evidence>
<dbReference type="InterPro" id="IPR011712">
    <property type="entry name" value="Sig_transdc_His_kin_sub3_dim/P"/>
</dbReference>
<dbReference type="CDD" id="cd16917">
    <property type="entry name" value="HATPase_UhpB-NarQ-NarX-like"/>
    <property type="match status" value="1"/>
</dbReference>
<dbReference type="RefSeq" id="WP_133980612.1">
    <property type="nucleotide sequence ID" value="NZ_SOCE01000001.1"/>
</dbReference>
<dbReference type="Pfam" id="PF07730">
    <property type="entry name" value="HisKA_3"/>
    <property type="match status" value="1"/>
</dbReference>
<accession>A0A4R7TEX8</accession>
<evidence type="ECO:0000313" key="7">
    <source>
        <dbReference type="Proteomes" id="UP000295151"/>
    </source>
</evidence>
<feature type="transmembrane region" description="Helical" evidence="4">
    <location>
        <begin position="74"/>
        <end position="90"/>
    </location>
</feature>
<dbReference type="EMBL" id="SOCE01000001">
    <property type="protein sequence ID" value="TDU90740.1"/>
    <property type="molecule type" value="Genomic_DNA"/>
</dbReference>
<keyword evidence="4" id="KW-1133">Transmembrane helix</keyword>
<keyword evidence="2 6" id="KW-0418">Kinase</keyword>
<dbReference type="InterPro" id="IPR050482">
    <property type="entry name" value="Sensor_HK_TwoCompSys"/>
</dbReference>
<feature type="transmembrane region" description="Helical" evidence="4">
    <location>
        <begin position="120"/>
        <end position="141"/>
    </location>
</feature>
<feature type="transmembrane region" description="Helical" evidence="4">
    <location>
        <begin position="96"/>
        <end position="113"/>
    </location>
</feature>
<dbReference type="GO" id="GO:0016020">
    <property type="term" value="C:membrane"/>
    <property type="evidence" value="ECO:0007669"/>
    <property type="project" value="InterPro"/>
</dbReference>
<organism evidence="6 7">
    <name type="scientific">Kribbella voronezhensis</name>
    <dbReference type="NCBI Taxonomy" id="2512212"/>
    <lineage>
        <taxon>Bacteria</taxon>
        <taxon>Bacillati</taxon>
        <taxon>Actinomycetota</taxon>
        <taxon>Actinomycetes</taxon>
        <taxon>Propionibacteriales</taxon>
        <taxon>Kribbellaceae</taxon>
        <taxon>Kribbella</taxon>
    </lineage>
</organism>
<dbReference type="PANTHER" id="PTHR24421">
    <property type="entry name" value="NITRATE/NITRITE SENSOR PROTEIN NARX-RELATED"/>
    <property type="match status" value="1"/>
</dbReference>
<evidence type="ECO:0000256" key="3">
    <source>
        <dbReference type="ARBA" id="ARBA00023012"/>
    </source>
</evidence>
<evidence type="ECO:0000259" key="5">
    <source>
        <dbReference type="Pfam" id="PF07730"/>
    </source>
</evidence>
<dbReference type="GO" id="GO:0046983">
    <property type="term" value="F:protein dimerization activity"/>
    <property type="evidence" value="ECO:0007669"/>
    <property type="project" value="InterPro"/>
</dbReference>
<comment type="caution">
    <text evidence="6">The sequence shown here is derived from an EMBL/GenBank/DDBJ whole genome shotgun (WGS) entry which is preliminary data.</text>
</comment>
<feature type="transmembrane region" description="Helical" evidence="4">
    <location>
        <begin position="12"/>
        <end position="32"/>
    </location>
</feature>
<feature type="transmembrane region" description="Helical" evidence="4">
    <location>
        <begin position="161"/>
        <end position="181"/>
    </location>
</feature>